<proteinExistence type="predicted"/>
<dbReference type="Proteomes" id="UP001596435">
    <property type="component" value="Unassembled WGS sequence"/>
</dbReference>
<comment type="subcellular location">
    <subcellularLocation>
        <location evidence="1">Cell membrane</location>
        <topology evidence="1">Multi-pass membrane protein</topology>
    </subcellularLocation>
</comment>
<keyword evidence="2 6" id="KW-0812">Transmembrane</keyword>
<evidence type="ECO:0000256" key="4">
    <source>
        <dbReference type="ARBA" id="ARBA00023136"/>
    </source>
</evidence>
<feature type="transmembrane region" description="Helical" evidence="6">
    <location>
        <begin position="295"/>
        <end position="314"/>
    </location>
</feature>
<dbReference type="SUPFAM" id="SSF103473">
    <property type="entry name" value="MFS general substrate transporter"/>
    <property type="match status" value="1"/>
</dbReference>
<dbReference type="InterPro" id="IPR036259">
    <property type="entry name" value="MFS_trans_sf"/>
</dbReference>
<dbReference type="InterPro" id="IPR011701">
    <property type="entry name" value="MFS"/>
</dbReference>
<feature type="transmembrane region" description="Helical" evidence="6">
    <location>
        <begin position="111"/>
        <end position="131"/>
    </location>
</feature>
<feature type="transmembrane region" description="Helical" evidence="6">
    <location>
        <begin position="389"/>
        <end position="409"/>
    </location>
</feature>
<gene>
    <name evidence="8" type="ORF">ACFQMG_33655</name>
</gene>
<dbReference type="EMBL" id="JBHTAJ010000105">
    <property type="protein sequence ID" value="MFC7184508.1"/>
    <property type="molecule type" value="Genomic_DNA"/>
</dbReference>
<dbReference type="Gene3D" id="1.20.1250.20">
    <property type="entry name" value="MFS general substrate transporter like domains"/>
    <property type="match status" value="2"/>
</dbReference>
<evidence type="ECO:0000259" key="7">
    <source>
        <dbReference type="PROSITE" id="PS50850"/>
    </source>
</evidence>
<feature type="transmembrane region" description="Helical" evidence="6">
    <location>
        <begin position="137"/>
        <end position="158"/>
    </location>
</feature>
<accession>A0ABW2GAT9</accession>
<feature type="transmembrane region" description="Helical" evidence="6">
    <location>
        <begin position="252"/>
        <end position="275"/>
    </location>
</feature>
<feature type="transmembrane region" description="Helical" evidence="6">
    <location>
        <begin position="350"/>
        <end position="368"/>
    </location>
</feature>
<feature type="transmembrane region" description="Helical" evidence="6">
    <location>
        <begin position="326"/>
        <end position="344"/>
    </location>
</feature>
<feature type="transmembrane region" description="Helical" evidence="6">
    <location>
        <begin position="415"/>
        <end position="433"/>
    </location>
</feature>
<feature type="domain" description="Major facilitator superfamily (MFS) profile" evidence="7">
    <location>
        <begin position="251"/>
        <end position="440"/>
    </location>
</feature>
<dbReference type="PROSITE" id="PS50850">
    <property type="entry name" value="MFS"/>
    <property type="match status" value="1"/>
</dbReference>
<protein>
    <submittedName>
        <fullName evidence="8">MFS transporter</fullName>
    </submittedName>
</protein>
<dbReference type="PANTHER" id="PTHR23528:SF1">
    <property type="entry name" value="MAJOR FACILITATOR SUPERFAMILY (MFS) PROFILE DOMAIN-CONTAINING PROTEIN"/>
    <property type="match status" value="1"/>
</dbReference>
<feature type="region of interest" description="Disordered" evidence="5">
    <location>
        <begin position="1"/>
        <end position="30"/>
    </location>
</feature>
<dbReference type="PANTHER" id="PTHR23528">
    <property type="match status" value="1"/>
</dbReference>
<organism evidence="8 9">
    <name type="scientific">Kitasatospora paranensis</name>
    <dbReference type="NCBI Taxonomy" id="258053"/>
    <lineage>
        <taxon>Bacteria</taxon>
        <taxon>Bacillati</taxon>
        <taxon>Actinomycetota</taxon>
        <taxon>Actinomycetes</taxon>
        <taxon>Kitasatosporales</taxon>
        <taxon>Streptomycetaceae</taxon>
        <taxon>Kitasatospora</taxon>
    </lineage>
</organism>
<feature type="transmembrane region" description="Helical" evidence="6">
    <location>
        <begin position="75"/>
        <end position="99"/>
    </location>
</feature>
<keyword evidence="4 6" id="KW-0472">Membrane</keyword>
<feature type="compositionally biased region" description="Low complexity" evidence="5">
    <location>
        <begin position="21"/>
        <end position="30"/>
    </location>
</feature>
<dbReference type="InterPro" id="IPR020846">
    <property type="entry name" value="MFS_dom"/>
</dbReference>
<sequence length="440" mass="44674">MNGPVTGRSPGSTDHRPAPLRPARATAPAGPDRVGGGFVGGIALASLGLWAALYTPVQVLLARQLEVVAPAHKEAALGLVTGVGALVALVVGPLAGALSDRTASRFGRRRPWLALGALGGAGGLALLSVQHTVAGLVAGWALVQLGIGSALAALVAVVPARVPAAQCGLVSAWVGATQPLAVLVGTALVTGVAAGTGAGYLALCAVLLLAQLPFLRALREAPAGGGAVRRARPGPAAFLRAFWVSPRRHPDFALAWLTRLLIQLGNATGTLYLLYFLRDRIHYETLFPGRRAEQGLLVLVGLYSAAIVLAAFVGGMVSDRTGRRRAPVTAAGAVIAAGALLLAVRPSWPTSIAAAALFGLGYGVYVSVDQALITEVLPDPDSHGKDLGVIGIANALPHVLGPVIAAVLVTRLGGYPALFAVTAGLSLLGAVLVRRIRGVR</sequence>
<reference evidence="9" key="1">
    <citation type="journal article" date="2019" name="Int. J. Syst. Evol. Microbiol.">
        <title>The Global Catalogue of Microorganisms (GCM) 10K type strain sequencing project: providing services to taxonomists for standard genome sequencing and annotation.</title>
        <authorList>
            <consortium name="The Broad Institute Genomics Platform"/>
            <consortium name="The Broad Institute Genome Sequencing Center for Infectious Disease"/>
            <person name="Wu L."/>
            <person name="Ma J."/>
        </authorList>
    </citation>
    <scope>NUCLEOTIDE SEQUENCE [LARGE SCALE GENOMIC DNA]</scope>
    <source>
        <strain evidence="9">CGMCC 1.12859</strain>
    </source>
</reference>
<evidence type="ECO:0000256" key="6">
    <source>
        <dbReference type="SAM" id="Phobius"/>
    </source>
</evidence>
<feature type="transmembrane region" description="Helical" evidence="6">
    <location>
        <begin position="34"/>
        <end position="55"/>
    </location>
</feature>
<evidence type="ECO:0000313" key="8">
    <source>
        <dbReference type="EMBL" id="MFC7184508.1"/>
    </source>
</evidence>
<name>A0ABW2GAT9_9ACTN</name>
<evidence type="ECO:0000256" key="2">
    <source>
        <dbReference type="ARBA" id="ARBA00022692"/>
    </source>
</evidence>
<evidence type="ECO:0000256" key="5">
    <source>
        <dbReference type="SAM" id="MobiDB-lite"/>
    </source>
</evidence>
<evidence type="ECO:0000256" key="1">
    <source>
        <dbReference type="ARBA" id="ARBA00004651"/>
    </source>
</evidence>
<evidence type="ECO:0000313" key="9">
    <source>
        <dbReference type="Proteomes" id="UP001596435"/>
    </source>
</evidence>
<comment type="caution">
    <text evidence="8">The sequence shown here is derived from an EMBL/GenBank/DDBJ whole genome shotgun (WGS) entry which is preliminary data.</text>
</comment>
<keyword evidence="9" id="KW-1185">Reference proteome</keyword>
<keyword evidence="3 6" id="KW-1133">Transmembrane helix</keyword>
<dbReference type="RefSeq" id="WP_345705489.1">
    <property type="nucleotide sequence ID" value="NZ_BAABKV010000001.1"/>
</dbReference>
<dbReference type="CDD" id="cd06174">
    <property type="entry name" value="MFS"/>
    <property type="match status" value="1"/>
</dbReference>
<dbReference type="Pfam" id="PF07690">
    <property type="entry name" value="MFS_1"/>
    <property type="match status" value="2"/>
</dbReference>
<evidence type="ECO:0000256" key="3">
    <source>
        <dbReference type="ARBA" id="ARBA00022989"/>
    </source>
</evidence>
<feature type="transmembrane region" description="Helical" evidence="6">
    <location>
        <begin position="170"/>
        <end position="192"/>
    </location>
</feature>